<accession>A0ABD0M473</accession>
<proteinExistence type="predicted"/>
<reference evidence="1 2" key="1">
    <citation type="journal article" date="2023" name="Sci. Data">
        <title>Genome assembly of the Korean intertidal mud-creeper Batillaria attramentaria.</title>
        <authorList>
            <person name="Patra A.K."/>
            <person name="Ho P.T."/>
            <person name="Jun S."/>
            <person name="Lee S.J."/>
            <person name="Kim Y."/>
            <person name="Won Y.J."/>
        </authorList>
    </citation>
    <scope>NUCLEOTIDE SEQUENCE [LARGE SCALE GENOMIC DNA]</scope>
    <source>
        <strain evidence="1">Wonlab-2016</strain>
    </source>
</reference>
<comment type="caution">
    <text evidence="1">The sequence shown here is derived from an EMBL/GenBank/DDBJ whole genome shotgun (WGS) entry which is preliminary data.</text>
</comment>
<dbReference type="EMBL" id="JACVVK020000006">
    <property type="protein sequence ID" value="KAK7506705.1"/>
    <property type="molecule type" value="Genomic_DNA"/>
</dbReference>
<evidence type="ECO:0000313" key="2">
    <source>
        <dbReference type="Proteomes" id="UP001519460"/>
    </source>
</evidence>
<organism evidence="1 2">
    <name type="scientific">Batillaria attramentaria</name>
    <dbReference type="NCBI Taxonomy" id="370345"/>
    <lineage>
        <taxon>Eukaryota</taxon>
        <taxon>Metazoa</taxon>
        <taxon>Spiralia</taxon>
        <taxon>Lophotrochozoa</taxon>
        <taxon>Mollusca</taxon>
        <taxon>Gastropoda</taxon>
        <taxon>Caenogastropoda</taxon>
        <taxon>Sorbeoconcha</taxon>
        <taxon>Cerithioidea</taxon>
        <taxon>Batillariidae</taxon>
        <taxon>Batillaria</taxon>
    </lineage>
</organism>
<evidence type="ECO:0000313" key="1">
    <source>
        <dbReference type="EMBL" id="KAK7506705.1"/>
    </source>
</evidence>
<protein>
    <submittedName>
        <fullName evidence="1">Uncharacterized protein</fullName>
    </submittedName>
</protein>
<keyword evidence="2" id="KW-1185">Reference proteome</keyword>
<gene>
    <name evidence="1" type="ORF">BaRGS_00002180</name>
</gene>
<dbReference type="Proteomes" id="UP001519460">
    <property type="component" value="Unassembled WGS sequence"/>
</dbReference>
<sequence>MKKVICGSGQQQLLMTLKTRYEYESQKIPEPEEQLVLVFPGPNNNQTSVAVEVPLPDCSEIPRARRAGWLIVSLKPAAHIQEVSATLSGNNSPCFGRPMERDLPFCPASLAGFPAAVTYNYQLFAPAASM</sequence>
<name>A0ABD0M473_9CAEN</name>
<dbReference type="AlphaFoldDB" id="A0ABD0M473"/>